<dbReference type="Proteomes" id="UP000061665">
    <property type="component" value="Unassembled WGS sequence"/>
</dbReference>
<dbReference type="Pfam" id="PF01636">
    <property type="entry name" value="APH"/>
    <property type="match status" value="1"/>
</dbReference>
<organism evidence="2 3">
    <name type="scientific">Burkholderia ubonensis</name>
    <dbReference type="NCBI Taxonomy" id="101571"/>
    <lineage>
        <taxon>Bacteria</taxon>
        <taxon>Pseudomonadati</taxon>
        <taxon>Pseudomonadota</taxon>
        <taxon>Betaproteobacteria</taxon>
        <taxon>Burkholderiales</taxon>
        <taxon>Burkholderiaceae</taxon>
        <taxon>Burkholderia</taxon>
        <taxon>Burkholderia cepacia complex</taxon>
    </lineage>
</organism>
<evidence type="ECO:0000313" key="2">
    <source>
        <dbReference type="EMBL" id="KVM34405.1"/>
    </source>
</evidence>
<name>A0AB73G5A2_9BURK</name>
<evidence type="ECO:0000259" key="1">
    <source>
        <dbReference type="Pfam" id="PF01636"/>
    </source>
</evidence>
<dbReference type="AlphaFoldDB" id="A0AB73G5A2"/>
<reference evidence="2 3" key="1">
    <citation type="submission" date="2015-11" db="EMBL/GenBank/DDBJ databases">
        <title>Expanding the genomic diversity of Burkholderia species for the development of highly accurate diagnostics.</title>
        <authorList>
            <person name="Sahl J."/>
            <person name="Keim P."/>
            <person name="Wagner D."/>
        </authorList>
    </citation>
    <scope>NUCLEOTIDE SEQUENCE [LARGE SCALE GENOMIC DNA]</scope>
    <source>
        <strain evidence="2 3">MSMB2058</strain>
    </source>
</reference>
<dbReference type="InterPro" id="IPR002575">
    <property type="entry name" value="Aminoglycoside_PTrfase"/>
</dbReference>
<sequence>MVVVLDPDAFIDVLRRAAPAIDPRAARITRLRYDPGRYCQVAYRIRRGDDGAELDVGARACRPADLAPCLGYEASSASSLQETGRMILEDCAVMLTSVYNDAVLPQLRGLTDASRREHVLRELLPDRPNLWRSECRCIRYKPERRCVFELIAQDGARAVLKCYPQDAYGRGKCNANAFVSDGLLRIATPLGCVDRLHLIACEWLPGRLLTDVFSARDFDCEAVAVTGGALAALHAQRPAGLAHWAREAEVQALISVSWELGFICPRLARHAEELAARLASQLKEPGVRRAVHGDFSANQVLVDGQRRAAIIDLDSARYGDPSDDLGNIIAQVERAGLRGDLPPGRVERLIEALLAGYLCSTQHPLPEQIGLWTALQLFRRARFPFRAREPDWPRRTEALLERAAVILDAASHGYGKRQDGI</sequence>
<comment type="caution">
    <text evidence="2">The sequence shown here is derived from an EMBL/GenBank/DDBJ whole genome shotgun (WGS) entry which is preliminary data.</text>
</comment>
<gene>
    <name evidence="2" type="ORF">WJ53_33575</name>
</gene>
<feature type="domain" description="Aminoglycoside phosphotransferase" evidence="1">
    <location>
        <begin position="196"/>
        <end position="358"/>
    </location>
</feature>
<evidence type="ECO:0000313" key="3">
    <source>
        <dbReference type="Proteomes" id="UP000061665"/>
    </source>
</evidence>
<proteinExistence type="predicted"/>
<dbReference type="InterPro" id="IPR011009">
    <property type="entry name" value="Kinase-like_dom_sf"/>
</dbReference>
<protein>
    <recommendedName>
        <fullName evidence="1">Aminoglycoside phosphotransferase domain-containing protein</fullName>
    </recommendedName>
</protein>
<accession>A0AB73G5A2</accession>
<dbReference type="EMBL" id="LOZE01000044">
    <property type="protein sequence ID" value="KVM34405.1"/>
    <property type="molecule type" value="Genomic_DNA"/>
</dbReference>
<dbReference type="SUPFAM" id="SSF56112">
    <property type="entry name" value="Protein kinase-like (PK-like)"/>
    <property type="match status" value="1"/>
</dbReference>
<dbReference type="Gene3D" id="3.90.1200.10">
    <property type="match status" value="1"/>
</dbReference>